<dbReference type="AlphaFoldDB" id="A0A915E8H2"/>
<name>A0A915E8H2_9BILA</name>
<feature type="transmembrane region" description="Helical" evidence="1">
    <location>
        <begin position="56"/>
        <end position="78"/>
    </location>
</feature>
<sequence>MSTAKLCTTITCLLTKNKGKCQFYIKIGFSSMILACSTYLFLLLREKKILNIKNRVVKFTVIAEICLSIFPSAFSLAFNTVC</sequence>
<keyword evidence="1" id="KW-0812">Transmembrane</keyword>
<protein>
    <submittedName>
        <fullName evidence="3">Uncharacterized protein</fullName>
    </submittedName>
</protein>
<evidence type="ECO:0000313" key="2">
    <source>
        <dbReference type="Proteomes" id="UP000887574"/>
    </source>
</evidence>
<dbReference type="Proteomes" id="UP000887574">
    <property type="component" value="Unplaced"/>
</dbReference>
<dbReference type="WBParaSite" id="jg3474">
    <property type="protein sequence ID" value="jg3474"/>
    <property type="gene ID" value="jg3474"/>
</dbReference>
<keyword evidence="2" id="KW-1185">Reference proteome</keyword>
<feature type="transmembrane region" description="Helical" evidence="1">
    <location>
        <begin position="23"/>
        <end position="44"/>
    </location>
</feature>
<keyword evidence="1" id="KW-0472">Membrane</keyword>
<proteinExistence type="predicted"/>
<evidence type="ECO:0000313" key="3">
    <source>
        <dbReference type="WBParaSite" id="jg3474"/>
    </source>
</evidence>
<evidence type="ECO:0000256" key="1">
    <source>
        <dbReference type="SAM" id="Phobius"/>
    </source>
</evidence>
<organism evidence="2 3">
    <name type="scientific">Ditylenchus dipsaci</name>
    <dbReference type="NCBI Taxonomy" id="166011"/>
    <lineage>
        <taxon>Eukaryota</taxon>
        <taxon>Metazoa</taxon>
        <taxon>Ecdysozoa</taxon>
        <taxon>Nematoda</taxon>
        <taxon>Chromadorea</taxon>
        <taxon>Rhabditida</taxon>
        <taxon>Tylenchina</taxon>
        <taxon>Tylenchomorpha</taxon>
        <taxon>Sphaerularioidea</taxon>
        <taxon>Anguinidae</taxon>
        <taxon>Anguininae</taxon>
        <taxon>Ditylenchus</taxon>
    </lineage>
</organism>
<accession>A0A915E8H2</accession>
<keyword evidence="1" id="KW-1133">Transmembrane helix</keyword>
<reference evidence="3" key="1">
    <citation type="submission" date="2022-11" db="UniProtKB">
        <authorList>
            <consortium name="WormBaseParasite"/>
        </authorList>
    </citation>
    <scope>IDENTIFICATION</scope>
</reference>